<keyword evidence="3" id="KW-0804">Transcription</keyword>
<dbReference type="STRING" id="228230.RMCC_3414"/>
<gene>
    <name evidence="6" type="ORF">RMCC_3414</name>
</gene>
<keyword evidence="2 4" id="KW-0238">DNA-binding</keyword>
<evidence type="ECO:0000313" key="6">
    <source>
        <dbReference type="EMBL" id="GAS96448.1"/>
    </source>
</evidence>
<dbReference type="InterPro" id="IPR050109">
    <property type="entry name" value="HTH-type_TetR-like_transc_reg"/>
</dbReference>
<dbReference type="OrthoDB" id="4709704at2"/>
<protein>
    <submittedName>
        <fullName evidence="6">TetR family transcriptional regulator</fullName>
    </submittedName>
</protein>
<dbReference type="PROSITE" id="PS50977">
    <property type="entry name" value="HTH_TETR_2"/>
    <property type="match status" value="1"/>
</dbReference>
<dbReference type="GO" id="GO:0003700">
    <property type="term" value="F:DNA-binding transcription factor activity"/>
    <property type="evidence" value="ECO:0007669"/>
    <property type="project" value="TreeGrafter"/>
</dbReference>
<keyword evidence="7" id="KW-1185">Reference proteome</keyword>
<dbReference type="InterPro" id="IPR001647">
    <property type="entry name" value="HTH_TetR"/>
</dbReference>
<organism evidence="6 7">
    <name type="scientific">Mycolicibacterium canariasense</name>
    <name type="common">Mycobacterium canariasense</name>
    <dbReference type="NCBI Taxonomy" id="228230"/>
    <lineage>
        <taxon>Bacteria</taxon>
        <taxon>Bacillati</taxon>
        <taxon>Actinomycetota</taxon>
        <taxon>Actinomycetes</taxon>
        <taxon>Mycobacteriales</taxon>
        <taxon>Mycobacteriaceae</taxon>
        <taxon>Mycolicibacterium</taxon>
    </lineage>
</organism>
<dbReference type="Pfam" id="PF21597">
    <property type="entry name" value="TetR_C_43"/>
    <property type="match status" value="1"/>
</dbReference>
<proteinExistence type="predicted"/>
<keyword evidence="1" id="KW-0805">Transcription regulation</keyword>
<dbReference type="PANTHER" id="PTHR30055:SF234">
    <property type="entry name" value="HTH-TYPE TRANSCRIPTIONAL REGULATOR BETI"/>
    <property type="match status" value="1"/>
</dbReference>
<dbReference type="InterPro" id="IPR049445">
    <property type="entry name" value="TetR_SbtR-like_C"/>
</dbReference>
<accession>A0A100WEB2</accession>
<dbReference type="AlphaFoldDB" id="A0A100WEB2"/>
<dbReference type="Proteomes" id="UP000069443">
    <property type="component" value="Unassembled WGS sequence"/>
</dbReference>
<evidence type="ECO:0000256" key="1">
    <source>
        <dbReference type="ARBA" id="ARBA00023015"/>
    </source>
</evidence>
<evidence type="ECO:0000256" key="3">
    <source>
        <dbReference type="ARBA" id="ARBA00023163"/>
    </source>
</evidence>
<reference evidence="7" key="1">
    <citation type="journal article" date="2016" name="Genome Announc.">
        <title>Draft Genome Sequences of Five Rapidly Growing Mycobacterium Species, M. thermoresistibile, M. fortuitum subsp. acetamidolyticum, M. canariasense, M. brisbanense, and M. novocastrense.</title>
        <authorList>
            <person name="Katahira K."/>
            <person name="Ogura Y."/>
            <person name="Gotoh Y."/>
            <person name="Hayashi T."/>
        </authorList>
    </citation>
    <scope>NUCLEOTIDE SEQUENCE [LARGE SCALE GENOMIC DNA]</scope>
    <source>
        <strain evidence="7">JCM15298</strain>
    </source>
</reference>
<evidence type="ECO:0000256" key="4">
    <source>
        <dbReference type="PROSITE-ProRule" id="PRU00335"/>
    </source>
</evidence>
<dbReference type="SUPFAM" id="SSF46689">
    <property type="entry name" value="Homeodomain-like"/>
    <property type="match status" value="1"/>
</dbReference>
<reference evidence="7" key="2">
    <citation type="submission" date="2016-02" db="EMBL/GenBank/DDBJ databases">
        <title>Draft genome sequence of five rapidly growing Mycobacterium species.</title>
        <authorList>
            <person name="Katahira K."/>
            <person name="Gotou Y."/>
            <person name="Iida K."/>
            <person name="Ogura Y."/>
            <person name="Hayashi T."/>
        </authorList>
    </citation>
    <scope>NUCLEOTIDE SEQUENCE [LARGE SCALE GENOMIC DNA]</scope>
    <source>
        <strain evidence="7">JCM15298</strain>
    </source>
</reference>
<dbReference type="Pfam" id="PF00440">
    <property type="entry name" value="TetR_N"/>
    <property type="match status" value="1"/>
</dbReference>
<sequence>MPKLWNDTITSHRHAVREAAIDATADLIAQHGLLSVTMSQIAAKAGVGRATLYKYFPDVEAALQAWHERQIANHLEQLAYARDQAGLPAERLEAVLRAFALITRESHEHRDNSAVAALLHRGHHVSEAHRRLHTMISDLLAEAAADGEVRGDASSDELASYCLHALAAANDLASPAAVDRLVDITLAGLRNSR</sequence>
<dbReference type="PRINTS" id="PR00455">
    <property type="entry name" value="HTHTETR"/>
</dbReference>
<dbReference type="Gene3D" id="1.10.357.10">
    <property type="entry name" value="Tetracycline Repressor, domain 2"/>
    <property type="match status" value="1"/>
</dbReference>
<feature type="DNA-binding region" description="H-T-H motif" evidence="4">
    <location>
        <begin position="37"/>
        <end position="56"/>
    </location>
</feature>
<name>A0A100WEB2_MYCCR</name>
<comment type="caution">
    <text evidence="6">The sequence shown here is derived from an EMBL/GenBank/DDBJ whole genome shotgun (WGS) entry which is preliminary data.</text>
</comment>
<evidence type="ECO:0000259" key="5">
    <source>
        <dbReference type="PROSITE" id="PS50977"/>
    </source>
</evidence>
<dbReference type="InterPro" id="IPR036271">
    <property type="entry name" value="Tet_transcr_reg_TetR-rel_C_sf"/>
</dbReference>
<evidence type="ECO:0000313" key="7">
    <source>
        <dbReference type="Proteomes" id="UP000069443"/>
    </source>
</evidence>
<evidence type="ECO:0000256" key="2">
    <source>
        <dbReference type="ARBA" id="ARBA00023125"/>
    </source>
</evidence>
<dbReference type="GO" id="GO:0000976">
    <property type="term" value="F:transcription cis-regulatory region binding"/>
    <property type="evidence" value="ECO:0007669"/>
    <property type="project" value="TreeGrafter"/>
</dbReference>
<dbReference type="RefSeq" id="WP_062657485.1">
    <property type="nucleotide sequence ID" value="NZ_BCSY01000051.1"/>
</dbReference>
<dbReference type="PANTHER" id="PTHR30055">
    <property type="entry name" value="HTH-TYPE TRANSCRIPTIONAL REGULATOR RUTR"/>
    <property type="match status" value="1"/>
</dbReference>
<dbReference type="SUPFAM" id="SSF48498">
    <property type="entry name" value="Tetracyclin repressor-like, C-terminal domain"/>
    <property type="match status" value="1"/>
</dbReference>
<feature type="domain" description="HTH tetR-type" evidence="5">
    <location>
        <begin position="14"/>
        <end position="74"/>
    </location>
</feature>
<dbReference type="InterPro" id="IPR009057">
    <property type="entry name" value="Homeodomain-like_sf"/>
</dbReference>
<dbReference type="EMBL" id="BCSY01000051">
    <property type="protein sequence ID" value="GAS96448.1"/>
    <property type="molecule type" value="Genomic_DNA"/>
</dbReference>